<feature type="non-terminal residue" evidence="7">
    <location>
        <position position="322"/>
    </location>
</feature>
<evidence type="ECO:0000256" key="5">
    <source>
        <dbReference type="SAM" id="Phobius"/>
    </source>
</evidence>
<dbReference type="GO" id="GO:0016020">
    <property type="term" value="C:membrane"/>
    <property type="evidence" value="ECO:0007669"/>
    <property type="project" value="UniProtKB-SubCell"/>
</dbReference>
<protein>
    <recommendedName>
        <fullName evidence="6">Major facilitator superfamily (MFS) profile domain-containing protein</fullName>
    </recommendedName>
</protein>
<dbReference type="Gene3D" id="1.20.1250.20">
    <property type="entry name" value="MFS general substrate transporter like domains"/>
    <property type="match status" value="1"/>
</dbReference>
<evidence type="ECO:0000256" key="2">
    <source>
        <dbReference type="ARBA" id="ARBA00022692"/>
    </source>
</evidence>
<feature type="transmembrane region" description="Helical" evidence="5">
    <location>
        <begin position="47"/>
        <end position="67"/>
    </location>
</feature>
<evidence type="ECO:0000256" key="3">
    <source>
        <dbReference type="ARBA" id="ARBA00022989"/>
    </source>
</evidence>
<feature type="transmembrane region" description="Helical" evidence="5">
    <location>
        <begin position="87"/>
        <end position="106"/>
    </location>
</feature>
<evidence type="ECO:0000256" key="1">
    <source>
        <dbReference type="ARBA" id="ARBA00004141"/>
    </source>
</evidence>
<feature type="transmembrane region" description="Helical" evidence="5">
    <location>
        <begin position="289"/>
        <end position="308"/>
    </location>
</feature>
<reference evidence="7 8" key="1">
    <citation type="submission" date="2017-03" db="EMBL/GenBank/DDBJ databases">
        <title>Genome Survey of Euroglyphus maynei.</title>
        <authorList>
            <person name="Arlian L.G."/>
            <person name="Morgan M.S."/>
            <person name="Rider S.D."/>
        </authorList>
    </citation>
    <scope>NUCLEOTIDE SEQUENCE [LARGE SCALE GENOMIC DNA]</scope>
    <source>
        <strain evidence="7">Arlian Lab</strain>
        <tissue evidence="7">Whole body</tissue>
    </source>
</reference>
<gene>
    <name evidence="7" type="ORF">BLA29_005505</name>
</gene>
<dbReference type="EMBL" id="MUJZ01008651">
    <property type="protein sequence ID" value="OTF82396.1"/>
    <property type="molecule type" value="Genomic_DNA"/>
</dbReference>
<dbReference type="InterPro" id="IPR049680">
    <property type="entry name" value="FLVCR1-2_SLC49-like"/>
</dbReference>
<dbReference type="GO" id="GO:0097037">
    <property type="term" value="P:heme export"/>
    <property type="evidence" value="ECO:0007669"/>
    <property type="project" value="TreeGrafter"/>
</dbReference>
<feature type="domain" description="Major facilitator superfamily (MFS) profile" evidence="6">
    <location>
        <begin position="1"/>
        <end position="322"/>
    </location>
</feature>
<comment type="caution">
    <text evidence="7">The sequence shown here is derived from an EMBL/GenBank/DDBJ whole genome shotgun (WGS) entry which is preliminary data.</text>
</comment>
<feature type="transmembrane region" description="Helical" evidence="5">
    <location>
        <begin position="263"/>
        <end position="282"/>
    </location>
</feature>
<dbReference type="InterPro" id="IPR011701">
    <property type="entry name" value="MFS"/>
</dbReference>
<dbReference type="PANTHER" id="PTHR10924">
    <property type="entry name" value="MAJOR FACILITATOR SUPERFAMILY PROTEIN-RELATED"/>
    <property type="match status" value="1"/>
</dbReference>
<dbReference type="PANTHER" id="PTHR10924:SF4">
    <property type="entry name" value="GH15861P"/>
    <property type="match status" value="1"/>
</dbReference>
<feature type="transmembrane region" description="Helical" evidence="5">
    <location>
        <begin position="20"/>
        <end position="40"/>
    </location>
</feature>
<dbReference type="Proteomes" id="UP000194236">
    <property type="component" value="Unassembled WGS sequence"/>
</dbReference>
<keyword evidence="8" id="KW-1185">Reference proteome</keyword>
<organism evidence="7 8">
    <name type="scientific">Euroglyphus maynei</name>
    <name type="common">Mayne's house dust mite</name>
    <dbReference type="NCBI Taxonomy" id="6958"/>
    <lineage>
        <taxon>Eukaryota</taxon>
        <taxon>Metazoa</taxon>
        <taxon>Ecdysozoa</taxon>
        <taxon>Arthropoda</taxon>
        <taxon>Chelicerata</taxon>
        <taxon>Arachnida</taxon>
        <taxon>Acari</taxon>
        <taxon>Acariformes</taxon>
        <taxon>Sarcoptiformes</taxon>
        <taxon>Astigmata</taxon>
        <taxon>Psoroptidia</taxon>
        <taxon>Analgoidea</taxon>
        <taxon>Pyroglyphidae</taxon>
        <taxon>Pyroglyphinae</taxon>
        <taxon>Euroglyphus</taxon>
    </lineage>
</organism>
<dbReference type="OrthoDB" id="6412155at2759"/>
<dbReference type="GO" id="GO:0020037">
    <property type="term" value="F:heme binding"/>
    <property type="evidence" value="ECO:0007669"/>
    <property type="project" value="TreeGrafter"/>
</dbReference>
<accession>A0A1Y3BS46</accession>
<dbReference type="InterPro" id="IPR036259">
    <property type="entry name" value="MFS_trans_sf"/>
</dbReference>
<dbReference type="AlphaFoldDB" id="A0A1Y3BS46"/>
<comment type="subcellular location">
    <subcellularLocation>
        <location evidence="1">Membrane</location>
        <topology evidence="1">Multi-pass membrane protein</topology>
    </subcellularLocation>
</comment>
<dbReference type="PROSITE" id="PS50850">
    <property type="entry name" value="MFS"/>
    <property type="match status" value="1"/>
</dbReference>
<feature type="transmembrane region" description="Helical" evidence="5">
    <location>
        <begin position="137"/>
        <end position="160"/>
    </location>
</feature>
<keyword evidence="4 5" id="KW-0472">Membrane</keyword>
<keyword evidence="3 5" id="KW-1133">Transmembrane helix</keyword>
<name>A0A1Y3BS46_EURMA</name>
<dbReference type="SUPFAM" id="SSF103473">
    <property type="entry name" value="MFS general substrate transporter"/>
    <property type="match status" value="1"/>
</dbReference>
<proteinExistence type="predicted"/>
<feature type="transmembrane region" description="Helical" evidence="5">
    <location>
        <begin position="234"/>
        <end position="257"/>
    </location>
</feature>
<sequence length="322" mass="35554">MINYIIGIIPATYFLDRFGLRISLIVAASTNVLGTIIKCFSIDRSGFWIGMIGQTIISSGQLFILNIPPMLSATWFAADEVTIATAYGVFGNQIGVALGFLIPPLLMPKFSSLNKTNLSLSSIELNHDEKNKQIRQALIWLTWPLAIITTIILILIFIFFKDQPDVPPSEAQALLRKSEKKSYTESMRELIYNRNFSLLFISYGLNVGVCYAVSTVLGAIVVQTMGSEYQNDAGFMGSLIIISGIFGSIICGYILAWTSKFKLITVITYVSAMIGFIVFAVALKIKSILLMYLISVMLGFFMAGYLPIGFEFAAEVTYPIAE</sequence>
<evidence type="ECO:0000313" key="8">
    <source>
        <dbReference type="Proteomes" id="UP000194236"/>
    </source>
</evidence>
<keyword evidence="2 5" id="KW-0812">Transmembrane</keyword>
<evidence type="ECO:0000313" key="7">
    <source>
        <dbReference type="EMBL" id="OTF82396.1"/>
    </source>
</evidence>
<evidence type="ECO:0000259" key="6">
    <source>
        <dbReference type="PROSITE" id="PS50850"/>
    </source>
</evidence>
<evidence type="ECO:0000256" key="4">
    <source>
        <dbReference type="ARBA" id="ARBA00023136"/>
    </source>
</evidence>
<dbReference type="InterPro" id="IPR020846">
    <property type="entry name" value="MFS_dom"/>
</dbReference>
<dbReference type="GO" id="GO:0015232">
    <property type="term" value="F:heme transmembrane transporter activity"/>
    <property type="evidence" value="ECO:0007669"/>
    <property type="project" value="TreeGrafter"/>
</dbReference>
<dbReference type="Pfam" id="PF07690">
    <property type="entry name" value="MFS_1"/>
    <property type="match status" value="1"/>
</dbReference>
<feature type="transmembrane region" description="Helical" evidence="5">
    <location>
        <begin position="196"/>
        <end position="222"/>
    </location>
</feature>